<dbReference type="InterPro" id="IPR002078">
    <property type="entry name" value="Sigma_54_int"/>
</dbReference>
<feature type="domain" description="Sigma-54 factor interaction" evidence="4">
    <location>
        <begin position="124"/>
        <end position="358"/>
    </location>
</feature>
<dbReference type="Pfam" id="PF03610">
    <property type="entry name" value="EIIA-man"/>
    <property type="match status" value="1"/>
</dbReference>
<evidence type="ECO:0000259" key="4">
    <source>
        <dbReference type="PROSITE" id="PS50045"/>
    </source>
</evidence>
<reference evidence="8 9" key="2">
    <citation type="submission" date="2016-11" db="EMBL/GenBank/DDBJ databases">
        <authorList>
            <person name="Jaros S."/>
            <person name="Januszkiewicz K."/>
            <person name="Wedrychowicz H."/>
        </authorList>
    </citation>
    <scope>NUCLEOTIDE SEQUENCE [LARGE SCALE GENOMIC DNA]</scope>
    <source>
        <strain evidence="8 9">DSM 22330</strain>
    </source>
</reference>
<keyword evidence="10" id="KW-1185">Reference proteome</keyword>
<dbReference type="InterPro" id="IPR004701">
    <property type="entry name" value="PTS_EIIA_man-typ"/>
</dbReference>
<evidence type="ECO:0000256" key="1">
    <source>
        <dbReference type="ARBA" id="ARBA00022679"/>
    </source>
</evidence>
<evidence type="ECO:0000259" key="6">
    <source>
        <dbReference type="PROSITE" id="PS51372"/>
    </source>
</evidence>
<feature type="domain" description="PRD" evidence="6">
    <location>
        <begin position="837"/>
        <end position="937"/>
    </location>
</feature>
<dbReference type="InterPro" id="IPR036634">
    <property type="entry name" value="PRD_sf"/>
</dbReference>
<dbReference type="InterPro" id="IPR011608">
    <property type="entry name" value="PRD"/>
</dbReference>
<dbReference type="PROSITE" id="PS51096">
    <property type="entry name" value="PTS_EIIA_TYPE_4"/>
    <property type="match status" value="1"/>
</dbReference>
<dbReference type="InterPro" id="IPR036662">
    <property type="entry name" value="PTS_EIIA_man-typ_sf"/>
</dbReference>
<name>A0A1K2HJY8_9LACT</name>
<dbReference type="Pfam" id="PF00158">
    <property type="entry name" value="Sigma54_activat"/>
    <property type="match status" value="1"/>
</dbReference>
<dbReference type="Proteomes" id="UP000218979">
    <property type="component" value="Unassembled WGS sequence"/>
</dbReference>
<dbReference type="Gene3D" id="3.40.50.510">
    <property type="entry name" value="Phosphotransferase system, mannose-type IIA component"/>
    <property type="match status" value="1"/>
</dbReference>
<dbReference type="EMBL" id="JXJT01000028">
    <property type="protein sequence ID" value="PCS00507.1"/>
    <property type="molecule type" value="Genomic_DNA"/>
</dbReference>
<evidence type="ECO:0000313" key="10">
    <source>
        <dbReference type="Proteomes" id="UP000218979"/>
    </source>
</evidence>
<feature type="domain" description="PTS EIIA type-4" evidence="5">
    <location>
        <begin position="581"/>
        <end position="705"/>
    </location>
</feature>
<dbReference type="SUPFAM" id="SSF63520">
    <property type="entry name" value="PTS-regulatory domain, PRD"/>
    <property type="match status" value="2"/>
</dbReference>
<dbReference type="GO" id="GO:0005524">
    <property type="term" value="F:ATP binding"/>
    <property type="evidence" value="ECO:0007669"/>
    <property type="project" value="UniProtKB-KW"/>
</dbReference>
<accession>A0A1K2HJY8</accession>
<dbReference type="GO" id="GO:0009401">
    <property type="term" value="P:phosphoenolpyruvate-dependent sugar phosphotransferase system"/>
    <property type="evidence" value="ECO:0007669"/>
    <property type="project" value="InterPro"/>
</dbReference>
<dbReference type="InterPro" id="IPR025662">
    <property type="entry name" value="Sigma_54_int_dom_ATP-bd_1"/>
</dbReference>
<dbReference type="SMART" id="SM00382">
    <property type="entry name" value="AAA"/>
    <property type="match status" value="1"/>
</dbReference>
<proteinExistence type="predicted"/>
<dbReference type="PROSITE" id="PS00675">
    <property type="entry name" value="SIGMA54_INTERACT_1"/>
    <property type="match status" value="1"/>
</dbReference>
<evidence type="ECO:0000256" key="3">
    <source>
        <dbReference type="ARBA" id="ARBA00022840"/>
    </source>
</evidence>
<evidence type="ECO:0000259" key="5">
    <source>
        <dbReference type="PROSITE" id="PS51096"/>
    </source>
</evidence>
<dbReference type="SUPFAM" id="SSF53062">
    <property type="entry name" value="PTS system fructose IIA component-like"/>
    <property type="match status" value="1"/>
</dbReference>
<evidence type="ECO:0000313" key="7">
    <source>
        <dbReference type="EMBL" id="PCS00507.1"/>
    </source>
</evidence>
<organism evidence="8 9">
    <name type="scientific">Pseudolactococcus chungangensis CAU 28 = DSM 22330</name>
    <dbReference type="NCBI Taxonomy" id="1122154"/>
    <lineage>
        <taxon>Bacteria</taxon>
        <taxon>Bacillati</taxon>
        <taxon>Bacillota</taxon>
        <taxon>Bacilli</taxon>
        <taxon>Lactobacillales</taxon>
        <taxon>Streptococcaceae</taxon>
        <taxon>Pseudolactococcus</taxon>
    </lineage>
</organism>
<dbReference type="Proteomes" id="UP000185655">
    <property type="component" value="Unassembled WGS sequence"/>
</dbReference>
<dbReference type="Gene3D" id="3.40.50.300">
    <property type="entry name" value="P-loop containing nucleotide triphosphate hydrolases"/>
    <property type="match status" value="1"/>
</dbReference>
<evidence type="ECO:0000313" key="8">
    <source>
        <dbReference type="EMBL" id="SFZ76586.1"/>
    </source>
</evidence>
<dbReference type="CDD" id="cd00009">
    <property type="entry name" value="AAA"/>
    <property type="match status" value="1"/>
</dbReference>
<dbReference type="GO" id="GO:0016740">
    <property type="term" value="F:transferase activity"/>
    <property type="evidence" value="ECO:0007669"/>
    <property type="project" value="UniProtKB-KW"/>
</dbReference>
<dbReference type="Pfam" id="PF00874">
    <property type="entry name" value="PRD"/>
    <property type="match status" value="2"/>
</dbReference>
<feature type="domain" description="PRD" evidence="6">
    <location>
        <begin position="475"/>
        <end position="580"/>
    </location>
</feature>
<dbReference type="Gene3D" id="1.10.1790.10">
    <property type="entry name" value="PRD domain"/>
    <property type="match status" value="1"/>
</dbReference>
<dbReference type="GO" id="GO:0016020">
    <property type="term" value="C:membrane"/>
    <property type="evidence" value="ECO:0007669"/>
    <property type="project" value="InterPro"/>
</dbReference>
<keyword evidence="3" id="KW-0067">ATP-binding</keyword>
<sequence length="937" mass="104989">MKGNQMLRIDKVYQTLCELWTNKSIKELHVIQGTTALEVANTLGISRANASLELNKLVRDGRAIKLTTYPVRFLPKETVEVLLDRELSGITELETIADLDAVRQADEPIADSYLSNSKNPFDQIIGHQSSLKQVISQAKAAVYYPPSGLHMLLLGQTGTGKTFFAEKTYEYSRYEGLLKEDAPFKSFNCADYYNNPQLLMSQLFGYAKGAFTGADHDHEGLVEKADGGVLLLDEVHRLPPEGQEMLFYFIDNGTFNRLGENGVKRHSKVLIICATTENPDSALLKTFVRRIPMTIQIPSLSERPIEERVALTQFLFAQEAKRIKKTMRISIDVINALVHATTSGNVGQLKSLVQLVCAQAFLKSIHRFDEVDIDICNLPDDIREDWVSSRDNLARAMVISKYVDVVTVIHPEAVAVTPEASTDYNIYDALDKKLVVLENEGLSHSLIKKTMMRELQLYLKKYVKNYDSTSNLLNFVDKAIVDFVNQLKEIAEAEMRVKFDRRFTYFFAMHIDAYFSRGEKVNLLVAQEIENLKKEHPLEYQVAERFRVEISKVFHHELPDVEVAYLAMLLVNMDTESLDQKIGILVAAHGNSTATSMVNVVTDLLGVAQIDSLDMPLSMSPQQMFEEVVEKVKKLDLGKGVLLLVDMGSLSMIEPKLIKASGVEVKIISNVTTVMVLDAVRKTNYTDRTLVNVYDSVKRDFLASVRAQKTSKGKPKAILSICTTGSGTAKKIEVLLNDIIDRATDEDVRVLTISALKIKEEIPKILENYQVLASVGTKNPNLEAPFISLERLIEGSGGNMLHQILSEGEVTEVENQSQNFVIRDLCEDMLEAHLVYLNPKLILDFLLNWTDAVQQACQMNFQNTTLIKLIIHSAFAFERVIKENPLRYEDTPSAASLECLPLVASTLSTIENGLNLSLSEGEKMFISEILVEAISVS</sequence>
<dbReference type="PANTHER" id="PTHR32071">
    <property type="entry name" value="TRANSCRIPTIONAL REGULATORY PROTEIN"/>
    <property type="match status" value="1"/>
</dbReference>
<dbReference type="STRING" id="1122154.SAMN02746068_01996"/>
<dbReference type="EMBL" id="FPKS01000017">
    <property type="protein sequence ID" value="SFZ76586.1"/>
    <property type="molecule type" value="Genomic_DNA"/>
</dbReference>
<dbReference type="GO" id="GO:0006355">
    <property type="term" value="P:regulation of DNA-templated transcription"/>
    <property type="evidence" value="ECO:0007669"/>
    <property type="project" value="InterPro"/>
</dbReference>
<dbReference type="InterPro" id="IPR027417">
    <property type="entry name" value="P-loop_NTPase"/>
</dbReference>
<evidence type="ECO:0000313" key="9">
    <source>
        <dbReference type="Proteomes" id="UP000185655"/>
    </source>
</evidence>
<evidence type="ECO:0000256" key="2">
    <source>
        <dbReference type="ARBA" id="ARBA00022741"/>
    </source>
</evidence>
<reference evidence="7 10" key="1">
    <citation type="submission" date="2014-12" db="EMBL/GenBank/DDBJ databases">
        <title>Draft genome sequences of 10 type strains of Lactococcus.</title>
        <authorList>
            <person name="Sun Z."/>
            <person name="Zhong Z."/>
            <person name="Liu W."/>
            <person name="Zhang W."/>
            <person name="Zhang H."/>
        </authorList>
    </citation>
    <scope>NUCLEOTIDE SEQUENCE [LARGE SCALE GENOMIC DNA]</scope>
    <source>
        <strain evidence="7 10">DSM 22330</strain>
    </source>
</reference>
<dbReference type="RefSeq" id="WP_244148313.1">
    <property type="nucleotide sequence ID" value="NZ_FPKS01000017.1"/>
</dbReference>
<protein>
    <submittedName>
        <fullName evidence="7">NtrC family Transcriptional regulator, ATPase domain</fullName>
    </submittedName>
    <submittedName>
        <fullName evidence="8">Transcriptional regulatory protein LevR, contains PRD, AAA+ and EIIA domains</fullName>
    </submittedName>
</protein>
<dbReference type="AlphaFoldDB" id="A0A1K2HJY8"/>
<dbReference type="SUPFAM" id="SSF52540">
    <property type="entry name" value="P-loop containing nucleoside triphosphate hydrolases"/>
    <property type="match status" value="1"/>
</dbReference>
<keyword evidence="1" id="KW-0808">Transferase</keyword>
<gene>
    <name evidence="7" type="ORF">RR45_GL001232</name>
    <name evidence="8" type="ORF">SAMN02746068_01996</name>
</gene>
<keyword evidence="2" id="KW-0547">Nucleotide-binding</keyword>
<dbReference type="PANTHER" id="PTHR32071:SF90">
    <property type="entry name" value="TRANSCRIPTIONAL REGULATORY PROTEIN LEVR"/>
    <property type="match status" value="1"/>
</dbReference>
<dbReference type="InterPro" id="IPR003593">
    <property type="entry name" value="AAA+_ATPase"/>
</dbReference>
<dbReference type="PROSITE" id="PS51372">
    <property type="entry name" value="PRD_2"/>
    <property type="match status" value="2"/>
</dbReference>
<dbReference type="PROSITE" id="PS50045">
    <property type="entry name" value="SIGMA54_INTERACT_4"/>
    <property type="match status" value="1"/>
</dbReference>